<dbReference type="GO" id="GO:0030688">
    <property type="term" value="C:preribosome, small subunit precursor"/>
    <property type="evidence" value="ECO:0007669"/>
    <property type="project" value="TreeGrafter"/>
</dbReference>
<feature type="domain" description="RIO2 kinase winged helix" evidence="5">
    <location>
        <begin position="8"/>
        <end position="67"/>
    </location>
</feature>
<keyword evidence="7" id="KW-1185">Reference proteome</keyword>
<evidence type="ECO:0000256" key="3">
    <source>
        <dbReference type="ARBA" id="ARBA00022777"/>
    </source>
</evidence>
<dbReference type="Pfam" id="PF09202">
    <property type="entry name" value="Rio2_N"/>
    <property type="match status" value="2"/>
</dbReference>
<dbReference type="PANTHER" id="PTHR45852:SF1">
    <property type="entry name" value="SERINE_THREONINE-PROTEIN KINASE RIO2"/>
    <property type="match status" value="1"/>
</dbReference>
<evidence type="ECO:0000313" key="7">
    <source>
        <dbReference type="Proteomes" id="UP000673691"/>
    </source>
</evidence>
<dbReference type="InterPro" id="IPR036390">
    <property type="entry name" value="WH_DNA-bd_sf"/>
</dbReference>
<dbReference type="Gene3D" id="3.30.200.20">
    <property type="entry name" value="Phosphorylase Kinase, domain 1"/>
    <property type="match status" value="1"/>
</dbReference>
<proteinExistence type="predicted"/>
<dbReference type="InterPro" id="IPR036388">
    <property type="entry name" value="WH-like_DNA-bd_sf"/>
</dbReference>
<organism evidence="6 7">
    <name type="scientific">Olpidium bornovanus</name>
    <dbReference type="NCBI Taxonomy" id="278681"/>
    <lineage>
        <taxon>Eukaryota</taxon>
        <taxon>Fungi</taxon>
        <taxon>Fungi incertae sedis</taxon>
        <taxon>Olpidiomycota</taxon>
        <taxon>Olpidiomycotina</taxon>
        <taxon>Olpidiomycetes</taxon>
        <taxon>Olpidiales</taxon>
        <taxon>Olpidiaceae</taxon>
        <taxon>Olpidium</taxon>
    </lineage>
</organism>
<dbReference type="GO" id="GO:0005829">
    <property type="term" value="C:cytosol"/>
    <property type="evidence" value="ECO:0007669"/>
    <property type="project" value="TreeGrafter"/>
</dbReference>
<comment type="caution">
    <text evidence="6">The sequence shown here is derived from an EMBL/GenBank/DDBJ whole genome shotgun (WGS) entry which is preliminary data.</text>
</comment>
<dbReference type="EMBL" id="JAEFCI010004255">
    <property type="protein sequence ID" value="KAG5461065.1"/>
    <property type="molecule type" value="Genomic_DNA"/>
</dbReference>
<sequence length="183" mass="20344">MKLDAKVLRYLSSDDFRVLTAAEMGSKNHEVVPASLISHISKLRHGGAHKVMGNLAKLNLIARVQNTNGGSVGGSAKEAVLIAANRKAHRLLGCVLFFHETKDDGYRLTYGGYDYLALKTFAQRNTVYSVGNQIGVGKESDIYVVADEEGNQYVLKIQRLGRVSFRQIKSKRDYLQKRKSASW</sequence>
<dbReference type="OrthoDB" id="10258631at2759"/>
<keyword evidence="1" id="KW-0808">Transferase</keyword>
<dbReference type="Gene3D" id="1.10.10.10">
    <property type="entry name" value="Winged helix-like DNA-binding domain superfamily/Winged helix DNA-binding domain"/>
    <property type="match status" value="1"/>
</dbReference>
<keyword evidence="2" id="KW-0547">Nucleotide-binding</keyword>
<feature type="domain" description="RIO2 kinase winged helix" evidence="5">
    <location>
        <begin position="90"/>
        <end position="124"/>
    </location>
</feature>
<dbReference type="GO" id="GO:0030490">
    <property type="term" value="P:maturation of SSU-rRNA"/>
    <property type="evidence" value="ECO:0007669"/>
    <property type="project" value="TreeGrafter"/>
</dbReference>
<evidence type="ECO:0000256" key="2">
    <source>
        <dbReference type="ARBA" id="ARBA00022741"/>
    </source>
</evidence>
<dbReference type="GO" id="GO:0005634">
    <property type="term" value="C:nucleus"/>
    <property type="evidence" value="ECO:0007669"/>
    <property type="project" value="TreeGrafter"/>
</dbReference>
<dbReference type="GO" id="GO:0004674">
    <property type="term" value="F:protein serine/threonine kinase activity"/>
    <property type="evidence" value="ECO:0007669"/>
    <property type="project" value="InterPro"/>
</dbReference>
<dbReference type="AlphaFoldDB" id="A0A8H7ZX80"/>
<protein>
    <submittedName>
        <fullName evidence="6">Rio2, N-terminal-domain-containing protein</fullName>
    </submittedName>
</protein>
<accession>A0A8H7ZX80</accession>
<evidence type="ECO:0000256" key="1">
    <source>
        <dbReference type="ARBA" id="ARBA00022679"/>
    </source>
</evidence>
<dbReference type="Proteomes" id="UP000673691">
    <property type="component" value="Unassembled WGS sequence"/>
</dbReference>
<name>A0A8H7ZX80_9FUNG</name>
<dbReference type="SUPFAM" id="SSF46785">
    <property type="entry name" value="Winged helix' DNA-binding domain"/>
    <property type="match status" value="1"/>
</dbReference>
<dbReference type="PANTHER" id="PTHR45852">
    <property type="entry name" value="SER/THR-PROTEIN KINASE RIO2"/>
    <property type="match status" value="1"/>
</dbReference>
<evidence type="ECO:0000259" key="5">
    <source>
        <dbReference type="Pfam" id="PF09202"/>
    </source>
</evidence>
<gene>
    <name evidence="6" type="ORF">BJ554DRAFT_6800</name>
</gene>
<keyword evidence="3" id="KW-0418">Kinase</keyword>
<evidence type="ECO:0000256" key="4">
    <source>
        <dbReference type="ARBA" id="ARBA00022840"/>
    </source>
</evidence>
<dbReference type="GO" id="GO:0005524">
    <property type="term" value="F:ATP binding"/>
    <property type="evidence" value="ECO:0007669"/>
    <property type="project" value="UniProtKB-KW"/>
</dbReference>
<feature type="non-terminal residue" evidence="6">
    <location>
        <position position="183"/>
    </location>
</feature>
<reference evidence="6 7" key="1">
    <citation type="journal article" name="Sci. Rep.">
        <title>Genome-scale phylogenetic analyses confirm Olpidium as the closest living zoosporic fungus to the non-flagellated, terrestrial fungi.</title>
        <authorList>
            <person name="Chang Y."/>
            <person name="Rochon D."/>
            <person name="Sekimoto S."/>
            <person name="Wang Y."/>
            <person name="Chovatia M."/>
            <person name="Sandor L."/>
            <person name="Salamov A."/>
            <person name="Grigoriev I.V."/>
            <person name="Stajich J.E."/>
            <person name="Spatafora J.W."/>
        </authorList>
    </citation>
    <scope>NUCLEOTIDE SEQUENCE [LARGE SCALE GENOMIC DNA]</scope>
    <source>
        <strain evidence="6">S191</strain>
    </source>
</reference>
<keyword evidence="4" id="KW-0067">ATP-binding</keyword>
<dbReference type="InterPro" id="IPR015285">
    <property type="entry name" value="RIO2_wHTH_N"/>
</dbReference>
<evidence type="ECO:0000313" key="6">
    <source>
        <dbReference type="EMBL" id="KAG5461065.1"/>
    </source>
</evidence>